<accession>D8JQG7</accession>
<dbReference type="KEGG" id="hdn:Hden_2122"/>
<evidence type="ECO:0000256" key="1">
    <source>
        <dbReference type="ARBA" id="ARBA00022679"/>
    </source>
</evidence>
<reference evidence="4" key="1">
    <citation type="journal article" date="2011" name="J. Bacteriol.">
        <title>Genome sequences of eight morphologically diverse alphaproteobacteria.</title>
        <authorList>
            <consortium name="US DOE Joint Genome Institute"/>
            <person name="Brown P.J."/>
            <person name="Kysela D.T."/>
            <person name="Buechlein A."/>
            <person name="Hemmerich C."/>
            <person name="Brun Y.V."/>
        </authorList>
    </citation>
    <scope>NUCLEOTIDE SEQUENCE [LARGE SCALE GENOMIC DNA]</scope>
    <source>
        <strain evidence="4">ATCC 51888 / DSM 1869 / NCIB 11706 / TK 0415</strain>
    </source>
</reference>
<dbReference type="GO" id="GO:0032259">
    <property type="term" value="P:methylation"/>
    <property type="evidence" value="ECO:0007669"/>
    <property type="project" value="UniProtKB-KW"/>
</dbReference>
<name>D8JQG7_HYPDA</name>
<dbReference type="eggNOG" id="COG2226">
    <property type="taxonomic scope" value="Bacteria"/>
</dbReference>
<dbReference type="Proteomes" id="UP000002033">
    <property type="component" value="Chromosome"/>
</dbReference>
<keyword evidence="4" id="KW-1185">Reference proteome</keyword>
<dbReference type="OrthoDB" id="9765084at2"/>
<evidence type="ECO:0000259" key="2">
    <source>
        <dbReference type="Pfam" id="PF13649"/>
    </source>
</evidence>
<evidence type="ECO:0000313" key="3">
    <source>
        <dbReference type="EMBL" id="ADJ23921.1"/>
    </source>
</evidence>
<keyword evidence="3" id="KW-0489">Methyltransferase</keyword>
<dbReference type="Pfam" id="PF13649">
    <property type="entry name" value="Methyltransf_25"/>
    <property type="match status" value="1"/>
</dbReference>
<keyword evidence="1 3" id="KW-0808">Transferase</keyword>
<evidence type="ECO:0000313" key="4">
    <source>
        <dbReference type="Proteomes" id="UP000002033"/>
    </source>
</evidence>
<dbReference type="InterPro" id="IPR029063">
    <property type="entry name" value="SAM-dependent_MTases_sf"/>
</dbReference>
<dbReference type="AlphaFoldDB" id="D8JQG7"/>
<protein>
    <submittedName>
        <fullName evidence="3">Methyltransferase type 12</fullName>
    </submittedName>
</protein>
<dbReference type="InterPro" id="IPR041698">
    <property type="entry name" value="Methyltransf_25"/>
</dbReference>
<dbReference type="GO" id="GO:0008168">
    <property type="term" value="F:methyltransferase activity"/>
    <property type="evidence" value="ECO:0007669"/>
    <property type="project" value="UniProtKB-KW"/>
</dbReference>
<dbReference type="EMBL" id="CP002083">
    <property type="protein sequence ID" value="ADJ23921.1"/>
    <property type="molecule type" value="Genomic_DNA"/>
</dbReference>
<dbReference type="SUPFAM" id="SSF53335">
    <property type="entry name" value="S-adenosyl-L-methionine-dependent methyltransferases"/>
    <property type="match status" value="1"/>
</dbReference>
<dbReference type="HOGENOM" id="CLU_060397_3_1_5"/>
<feature type="domain" description="Methyltransferase" evidence="2">
    <location>
        <begin position="47"/>
        <end position="135"/>
    </location>
</feature>
<proteinExistence type="predicted"/>
<sequence length="202" mass="22329">MTDSEADRIIGLYERHAHLWDAERSRNLPERAWLQRFEALLPKGGSVLDIGCGAGEPIAGYFARAGYQVHGVDSSPAMIERCRARFPDSTWDVADMRTLSLGRTFDGLLAWDSFFHLTRDDQRRMFAIFRAHAAPHAALMFTSGPSDGVAMGTFGGEPLYHSSLAPDAYRALLADNGFEVVANVFDDPQTGGHSIWLARKSL</sequence>
<dbReference type="STRING" id="582899.Hden_2122"/>
<gene>
    <name evidence="3" type="ordered locus">Hden_2122</name>
</gene>
<dbReference type="Gene3D" id="3.40.50.150">
    <property type="entry name" value="Vaccinia Virus protein VP39"/>
    <property type="match status" value="1"/>
</dbReference>
<dbReference type="PANTHER" id="PTHR43861">
    <property type="entry name" value="TRANS-ACONITATE 2-METHYLTRANSFERASE-RELATED"/>
    <property type="match status" value="1"/>
</dbReference>
<dbReference type="RefSeq" id="WP_013216080.1">
    <property type="nucleotide sequence ID" value="NC_014313.1"/>
</dbReference>
<dbReference type="CDD" id="cd02440">
    <property type="entry name" value="AdoMet_MTases"/>
    <property type="match status" value="1"/>
</dbReference>
<organism evidence="3 4">
    <name type="scientific">Hyphomicrobium denitrificans (strain ATCC 51888 / DSM 1869 / NCIMB 11706 / TK 0415)</name>
    <dbReference type="NCBI Taxonomy" id="582899"/>
    <lineage>
        <taxon>Bacteria</taxon>
        <taxon>Pseudomonadati</taxon>
        <taxon>Pseudomonadota</taxon>
        <taxon>Alphaproteobacteria</taxon>
        <taxon>Hyphomicrobiales</taxon>
        <taxon>Hyphomicrobiaceae</taxon>
        <taxon>Hyphomicrobium</taxon>
    </lineage>
</organism>